<accession>Q9T1N5</accession>
<dbReference type="GeneID" id="1262243"/>
<protein>
    <submittedName>
        <fullName evidence="1">Gam protein</fullName>
    </submittedName>
</protein>
<dbReference type="OrthoDB" id="12482at10239"/>
<dbReference type="EMBL" id="AP000363">
    <property type="protein sequence ID" value="BAA84298.1"/>
    <property type="molecule type" value="Genomic_DNA"/>
</dbReference>
<dbReference type="InterPro" id="IPR042034">
    <property type="entry name" value="Gam_sf"/>
</dbReference>
<dbReference type="Gene3D" id="1.10.10.2020">
    <property type="entry name" value="Host-nuclease inhibitor protein Gam"/>
    <property type="match status" value="1"/>
</dbReference>
<evidence type="ECO:0000313" key="2">
    <source>
        <dbReference type="Proteomes" id="UP000002665"/>
    </source>
</evidence>
<proteinExistence type="predicted"/>
<organism evidence="1 2">
    <name type="scientific">Enterobacteria phage VT2-Sa</name>
    <name type="common">Bacteriophage VT2-Sa</name>
    <dbReference type="NCBI Taxonomy" id="97081"/>
    <lineage>
        <taxon>Viruses</taxon>
        <taxon>Duplodnaviria</taxon>
        <taxon>Heunggongvirae</taxon>
        <taxon>Uroviricota</taxon>
        <taxon>Caudoviricetes</taxon>
        <taxon>Sepvirinae</taxon>
        <taxon>Traversvirus</taxon>
        <taxon>Traversvirus II</taxon>
    </lineage>
</organism>
<dbReference type="RefSeq" id="NP_050514.1">
    <property type="nucleotide sequence ID" value="NC_000902.1"/>
</dbReference>
<sequence length="138" mass="16276">MDINTETEIKQKHSLTPFPVFLISPAFRGRYFHSYFRSSAMNAYYIQDRLEAQSWTRHYQQIAREEKEAELADDMGKGLPQHLFESLCIDHLQRHGASKKAITRAFDDDVEFQERMAEHTRYMVETIAHHQVDIDSEV</sequence>
<dbReference type="KEGG" id="vg:1262243"/>
<dbReference type="Proteomes" id="UP000002665">
    <property type="component" value="Segment"/>
</dbReference>
<organismHost>
    <name type="scientific">Escherichia coli O157:H7</name>
    <dbReference type="NCBI Taxonomy" id="83334"/>
</organismHost>
<dbReference type="InterPro" id="IPR009274">
    <property type="entry name" value="Gam"/>
</dbReference>
<gene>
    <name evidence="1" type="primary">gam</name>
</gene>
<dbReference type="GO" id="GO:0060703">
    <property type="term" value="F:deoxyribonuclease inhibitor activity"/>
    <property type="evidence" value="ECO:0007669"/>
    <property type="project" value="InterPro"/>
</dbReference>
<name>Q9T1N5_BPVT2</name>
<evidence type="ECO:0000313" key="1">
    <source>
        <dbReference type="EMBL" id="BAA84298.1"/>
    </source>
</evidence>
<dbReference type="Pfam" id="PF06064">
    <property type="entry name" value="Gam"/>
    <property type="match status" value="1"/>
</dbReference>
<reference evidence="1 2" key="1">
    <citation type="journal article" date="1999" name="DNA Res.">
        <title>Sequence analysis of Stx2-converting phage VT2-Sa shows a great divergence in early regulation and replication regions.</title>
        <authorList>
            <person name="Miyamoto H."/>
            <person name="Nakai W."/>
            <person name="Yajima N."/>
            <person name="Fujibayashi A."/>
            <person name="Higuchi T."/>
            <person name="Sato K."/>
            <person name="Matsushiro A."/>
        </authorList>
    </citation>
    <scope>NUCLEOTIDE SEQUENCE</scope>
</reference>